<dbReference type="PANTHER" id="PTHR45674">
    <property type="entry name" value="DNA LIGASE 1/3 FAMILY MEMBER"/>
    <property type="match status" value="1"/>
</dbReference>
<dbReference type="Pfam" id="PF04675">
    <property type="entry name" value="DNA_ligase_A_N"/>
    <property type="match status" value="1"/>
</dbReference>
<keyword evidence="11" id="KW-0131">Cell cycle</keyword>
<feature type="compositionally biased region" description="Basic and acidic residues" evidence="14">
    <location>
        <begin position="551"/>
        <end position="569"/>
    </location>
</feature>
<dbReference type="Pfam" id="PF04679">
    <property type="entry name" value="DNA_ligase_A_C"/>
    <property type="match status" value="1"/>
</dbReference>
<evidence type="ECO:0000256" key="2">
    <source>
        <dbReference type="ARBA" id="ARBA00022598"/>
    </source>
</evidence>
<dbReference type="InterPro" id="IPR050191">
    <property type="entry name" value="ATP-dep_DNA_ligase"/>
</dbReference>
<dbReference type="GO" id="GO:0003910">
    <property type="term" value="F:DNA ligase (ATP) activity"/>
    <property type="evidence" value="ECO:0007669"/>
    <property type="project" value="UniProtKB-EC"/>
</dbReference>
<sequence length="593" mass="64338">MRSLAAALDAAKTTRSRIAKEQALAGAFRELDGPQLATAARIATGRTLPVGDGRSLGVGGSLMTELIVQRTGASPAQVWETARQTGDLGEAFGLLVQEQHEKNGGDPAGAEVSLDDVAAMFDALASTGSRSQKLALLEGVFSRATALETTYLAKVILGSLRVGALGGVTEAAMARAFDVPIDDVRRAMALVTDPGTVAVLAKERRLGEARFELGRPVAYMLATPLEGVVQPLDASAFVLEDKLDGVRTQVHKSGDDVAMFARGLERVTTAFPEVVNAFRAIEGDVALDGELVVMTPDGRPRPFQALQARLRRLAPTEDMLEKTPVTFVAFDMLHDGQGDLLSLPWLERRNAMDRFSGQRGPRAAFLINPAVRLGTEAPLPEQLDRAFEQARARGHEGVVLKRIDAPYDAGRRGQAWIKVKRAFATLDVVITAAEEGHGKRAGVLSDYTFGVWKDDALVNVGKAYSGLTDVEIDQMTQRLEAITLERHGGLRIVKPEIVLEVAFDGIQRSTRHKSGFALRFPRIVRIRDDKAPEDADRLDAVQSLFAAQVETGHREETEALEPPPREPKPPRKKKPKEAPANQLSLFGDPEKRR</sequence>
<keyword evidence="7" id="KW-0227">DNA damage</keyword>
<dbReference type="Proteomes" id="UP001374803">
    <property type="component" value="Chromosome"/>
</dbReference>
<keyword evidence="10" id="KW-0234">DNA repair</keyword>
<keyword evidence="5" id="KW-0479">Metal-binding</keyword>
<evidence type="ECO:0000256" key="14">
    <source>
        <dbReference type="SAM" id="MobiDB-lite"/>
    </source>
</evidence>
<feature type="domain" description="ATP-dependent DNA ligase family profile" evidence="15">
    <location>
        <begin position="318"/>
        <end position="453"/>
    </location>
</feature>
<dbReference type="Pfam" id="PF01068">
    <property type="entry name" value="DNA_ligase_A_M"/>
    <property type="match status" value="1"/>
</dbReference>
<evidence type="ECO:0000256" key="9">
    <source>
        <dbReference type="ARBA" id="ARBA00023172"/>
    </source>
</evidence>
<dbReference type="Gene3D" id="3.30.470.30">
    <property type="entry name" value="DNA ligase/mRNA capping enzyme"/>
    <property type="match status" value="1"/>
</dbReference>
<dbReference type="NCBIfam" id="TIGR00574">
    <property type="entry name" value="dnl1"/>
    <property type="match status" value="1"/>
</dbReference>
<evidence type="ECO:0000256" key="1">
    <source>
        <dbReference type="ARBA" id="ARBA00012727"/>
    </source>
</evidence>
<dbReference type="SUPFAM" id="SSF56091">
    <property type="entry name" value="DNA ligase/mRNA capping enzyme, catalytic domain"/>
    <property type="match status" value="1"/>
</dbReference>
<dbReference type="Gene3D" id="1.10.3260.10">
    <property type="entry name" value="DNA ligase, ATP-dependent, N-terminal domain"/>
    <property type="match status" value="1"/>
</dbReference>
<dbReference type="SUPFAM" id="SSF117018">
    <property type="entry name" value="ATP-dependent DNA ligase DNA-binding domain"/>
    <property type="match status" value="1"/>
</dbReference>
<keyword evidence="17" id="KW-1185">Reference proteome</keyword>
<dbReference type="RefSeq" id="WP_394833135.1">
    <property type="nucleotide sequence ID" value="NZ_CP089929.1"/>
</dbReference>
<evidence type="ECO:0000256" key="8">
    <source>
        <dbReference type="ARBA" id="ARBA00022840"/>
    </source>
</evidence>
<keyword evidence="4" id="KW-0235">DNA replication</keyword>
<gene>
    <name evidence="16" type="ORF">LVJ94_42205</name>
</gene>
<keyword evidence="6" id="KW-0547">Nucleotide-binding</keyword>
<dbReference type="InterPro" id="IPR012308">
    <property type="entry name" value="DNA_ligase_ATP-dep_N"/>
</dbReference>
<proteinExistence type="inferred from homology"/>
<dbReference type="SUPFAM" id="SSF50249">
    <property type="entry name" value="Nucleic acid-binding proteins"/>
    <property type="match status" value="1"/>
</dbReference>
<evidence type="ECO:0000256" key="12">
    <source>
        <dbReference type="ARBA" id="ARBA00034003"/>
    </source>
</evidence>
<evidence type="ECO:0000256" key="11">
    <source>
        <dbReference type="ARBA" id="ARBA00023306"/>
    </source>
</evidence>
<evidence type="ECO:0000256" key="6">
    <source>
        <dbReference type="ARBA" id="ARBA00022741"/>
    </source>
</evidence>
<organism evidence="16 17">
    <name type="scientific">Pendulispora rubella</name>
    <dbReference type="NCBI Taxonomy" id="2741070"/>
    <lineage>
        <taxon>Bacteria</taxon>
        <taxon>Pseudomonadati</taxon>
        <taxon>Myxococcota</taxon>
        <taxon>Myxococcia</taxon>
        <taxon>Myxococcales</taxon>
        <taxon>Sorangiineae</taxon>
        <taxon>Pendulisporaceae</taxon>
        <taxon>Pendulispora</taxon>
    </lineage>
</organism>
<dbReference type="InterPro" id="IPR012309">
    <property type="entry name" value="DNA_ligase_ATP-dep_C"/>
</dbReference>
<feature type="region of interest" description="Disordered" evidence="14">
    <location>
        <begin position="546"/>
        <end position="593"/>
    </location>
</feature>
<dbReference type="EMBL" id="CP089983">
    <property type="protein sequence ID" value="WXB03505.1"/>
    <property type="molecule type" value="Genomic_DNA"/>
</dbReference>
<dbReference type="Gene3D" id="2.40.50.140">
    <property type="entry name" value="Nucleic acid-binding proteins"/>
    <property type="match status" value="1"/>
</dbReference>
<comment type="catalytic activity">
    <reaction evidence="12">
        <text>ATP + (deoxyribonucleotide)n-3'-hydroxyl + 5'-phospho-(deoxyribonucleotide)m = (deoxyribonucleotide)n+m + AMP + diphosphate.</text>
        <dbReference type="EC" id="6.5.1.1"/>
    </reaction>
</comment>
<reference evidence="16" key="1">
    <citation type="submission" date="2021-12" db="EMBL/GenBank/DDBJ databases">
        <title>Discovery of the Pendulisporaceae a myxobacterial family with distinct sporulation behavior and unique specialized metabolism.</title>
        <authorList>
            <person name="Garcia R."/>
            <person name="Popoff A."/>
            <person name="Bader C.D."/>
            <person name="Loehr J."/>
            <person name="Walesch S."/>
            <person name="Walt C."/>
            <person name="Boldt J."/>
            <person name="Bunk B."/>
            <person name="Haeckl F.J.F.P.J."/>
            <person name="Gunesch A.P."/>
            <person name="Birkelbach J."/>
            <person name="Nuebel U."/>
            <person name="Pietschmann T."/>
            <person name="Bach T."/>
            <person name="Mueller R."/>
        </authorList>
    </citation>
    <scope>NUCLEOTIDE SEQUENCE</scope>
    <source>
        <strain evidence="16">MSr11367</strain>
    </source>
</reference>
<dbReference type="PROSITE" id="PS50160">
    <property type="entry name" value="DNA_LIGASE_A3"/>
    <property type="match status" value="1"/>
</dbReference>
<evidence type="ECO:0000256" key="3">
    <source>
        <dbReference type="ARBA" id="ARBA00022618"/>
    </source>
</evidence>
<evidence type="ECO:0000259" key="15">
    <source>
        <dbReference type="PROSITE" id="PS50160"/>
    </source>
</evidence>
<keyword evidence="9" id="KW-0233">DNA recombination</keyword>
<dbReference type="InterPro" id="IPR000977">
    <property type="entry name" value="DNA_ligase_ATP-dep"/>
</dbReference>
<dbReference type="InterPro" id="IPR012310">
    <property type="entry name" value="DNA_ligase_ATP-dep_cent"/>
</dbReference>
<dbReference type="CDD" id="cd07972">
    <property type="entry name" value="OBF_DNA_ligase_Arch_LigB"/>
    <property type="match status" value="1"/>
</dbReference>
<evidence type="ECO:0000256" key="5">
    <source>
        <dbReference type="ARBA" id="ARBA00022723"/>
    </source>
</evidence>
<evidence type="ECO:0000256" key="7">
    <source>
        <dbReference type="ARBA" id="ARBA00022763"/>
    </source>
</evidence>
<evidence type="ECO:0000313" key="16">
    <source>
        <dbReference type="EMBL" id="WXB03505.1"/>
    </source>
</evidence>
<evidence type="ECO:0000313" key="17">
    <source>
        <dbReference type="Proteomes" id="UP001374803"/>
    </source>
</evidence>
<dbReference type="InterPro" id="IPR036599">
    <property type="entry name" value="DNA_ligase_N_sf"/>
</dbReference>
<evidence type="ECO:0000256" key="13">
    <source>
        <dbReference type="RuleBase" id="RU004196"/>
    </source>
</evidence>
<evidence type="ECO:0000256" key="10">
    <source>
        <dbReference type="ARBA" id="ARBA00023204"/>
    </source>
</evidence>
<protein>
    <recommendedName>
        <fullName evidence="1">DNA ligase (ATP)</fullName>
        <ecNumber evidence="1">6.5.1.1</ecNumber>
    </recommendedName>
</protein>
<name>A0ABZ2KZJ2_9BACT</name>
<keyword evidence="2 16" id="KW-0436">Ligase</keyword>
<keyword evidence="3" id="KW-0132">Cell division</keyword>
<accession>A0ABZ2KZJ2</accession>
<dbReference type="PANTHER" id="PTHR45674:SF13">
    <property type="entry name" value="DNA LIGASE-RELATED"/>
    <property type="match status" value="1"/>
</dbReference>
<keyword evidence="8" id="KW-0067">ATP-binding</keyword>
<dbReference type="EC" id="6.5.1.1" evidence="1"/>
<evidence type="ECO:0000256" key="4">
    <source>
        <dbReference type="ARBA" id="ARBA00022705"/>
    </source>
</evidence>
<dbReference type="InterPro" id="IPR012340">
    <property type="entry name" value="NA-bd_OB-fold"/>
</dbReference>
<comment type="similarity">
    <text evidence="13">Belongs to the ATP-dependent DNA ligase family.</text>
</comment>